<evidence type="ECO:0000313" key="5">
    <source>
        <dbReference type="RefSeq" id="XP_012669983.1"/>
    </source>
</evidence>
<dbReference type="PANTHER" id="PTHR10127">
    <property type="entry name" value="DISCOIDIN, CUB, EGF, LAMININ , AND ZINC METALLOPROTEASE DOMAIN CONTAINING"/>
    <property type="match status" value="1"/>
</dbReference>
<dbReference type="SUPFAM" id="SSF55486">
    <property type="entry name" value="Metalloproteases ('zincins'), catalytic domain"/>
    <property type="match status" value="1"/>
</dbReference>
<feature type="binding site" evidence="1">
    <location>
        <position position="175"/>
    </location>
    <ligand>
        <name>Zn(2+)</name>
        <dbReference type="ChEBI" id="CHEBI:29105"/>
        <note>catalytic</note>
    </ligand>
</feature>
<dbReference type="InterPro" id="IPR006026">
    <property type="entry name" value="Peptidase_Metallo"/>
</dbReference>
<evidence type="ECO:0000256" key="2">
    <source>
        <dbReference type="RuleBase" id="RU361183"/>
    </source>
</evidence>
<dbReference type="OrthoDB" id="291007at2759"/>
<evidence type="ECO:0000256" key="1">
    <source>
        <dbReference type="PROSITE-ProRule" id="PRU01211"/>
    </source>
</evidence>
<feature type="signal peptide" evidence="2">
    <location>
        <begin position="1"/>
        <end position="30"/>
    </location>
</feature>
<feature type="binding site" evidence="1">
    <location>
        <position position="179"/>
    </location>
    <ligand>
        <name>Zn(2+)</name>
        <dbReference type="ChEBI" id="CHEBI:29105"/>
        <note>catalytic</note>
    </ligand>
</feature>
<accession>A0A6P3VEM0</accession>
<feature type="binding site" evidence="1">
    <location>
        <position position="185"/>
    </location>
    <ligand>
        <name>Zn(2+)</name>
        <dbReference type="ChEBI" id="CHEBI:29105"/>
        <note>catalytic</note>
    </ligand>
</feature>
<comment type="caution">
    <text evidence="1">Lacks conserved residue(s) required for the propagation of feature annotation.</text>
</comment>
<comment type="cofactor">
    <cofactor evidence="1 2">
        <name>Zn(2+)</name>
        <dbReference type="ChEBI" id="CHEBI:29105"/>
    </cofactor>
    <text evidence="1 2">Binds 1 zinc ion per subunit.</text>
</comment>
<dbReference type="PRINTS" id="PR00480">
    <property type="entry name" value="ASTACIN"/>
</dbReference>
<keyword evidence="1 2" id="KW-0378">Hydrolase</keyword>
<keyword evidence="1 2" id="KW-0645">Protease</keyword>
<dbReference type="GO" id="GO:0008270">
    <property type="term" value="F:zinc ion binding"/>
    <property type="evidence" value="ECO:0007669"/>
    <property type="project" value="UniProtKB-UniRule"/>
</dbReference>
<sequence>MYMSHIRPVLFTLVALYSIATLLDNNTVVCVPVTGASAHQNGTFNSTVDDDTFHNFTNISPETIKGLKDSQDLITEGDIFVQSDRNARDRIWPGVGGHVTLPYVITPELAPKTREILSAMKMISDKCCVTFHEREDEDHYINFSAASGCASYIGFIGGKQEVAVAPHCTVGNICHELLHTLGFYHEHSRMDRDSHVKIEFQNIVKGEEKNFKKVDANTLDLPYDLDSITHYGSLFFSSNGQPTLVPKNSVQDLGQRSHLSELDVQRLRKLYKCE</sequence>
<dbReference type="AlphaFoldDB" id="A0A6P3VEM0"/>
<feature type="chain" id="PRO_5028519448" description="Metalloendopeptidase" evidence="2">
    <location>
        <begin position="31"/>
        <end position="274"/>
    </location>
</feature>
<feature type="active site" evidence="1">
    <location>
        <position position="176"/>
    </location>
</feature>
<keyword evidence="1 2" id="KW-0862">Zinc</keyword>
<dbReference type="GO" id="GO:0004222">
    <property type="term" value="F:metalloendopeptidase activity"/>
    <property type="evidence" value="ECO:0007669"/>
    <property type="project" value="UniProtKB-UniRule"/>
</dbReference>
<evidence type="ECO:0000259" key="3">
    <source>
        <dbReference type="PROSITE" id="PS51864"/>
    </source>
</evidence>
<dbReference type="GeneID" id="105888784"/>
<keyword evidence="4" id="KW-1185">Reference proteome</keyword>
<name>A0A6P3VEM0_CLUHA</name>
<dbReference type="CDD" id="cd04280">
    <property type="entry name" value="ZnMc_astacin_like"/>
    <property type="match status" value="1"/>
</dbReference>
<dbReference type="KEGG" id="char:105888784"/>
<dbReference type="RefSeq" id="XP_012669983.1">
    <property type="nucleotide sequence ID" value="XM_012814529.2"/>
</dbReference>
<dbReference type="PANTHER" id="PTHR10127:SF870">
    <property type="entry name" value="METALLOENDOPEPTIDASE"/>
    <property type="match status" value="1"/>
</dbReference>
<dbReference type="Pfam" id="PF01400">
    <property type="entry name" value="Astacin"/>
    <property type="match status" value="1"/>
</dbReference>
<dbReference type="FunFam" id="3.40.390.10:FF:000065">
    <property type="entry name" value="Metalloendopeptidase"/>
    <property type="match status" value="1"/>
</dbReference>
<keyword evidence="2" id="KW-0732">Signal</keyword>
<dbReference type="SMART" id="SM00235">
    <property type="entry name" value="ZnMc"/>
    <property type="match status" value="1"/>
</dbReference>
<organism evidence="4 5">
    <name type="scientific">Clupea harengus</name>
    <name type="common">Atlantic herring</name>
    <dbReference type="NCBI Taxonomy" id="7950"/>
    <lineage>
        <taxon>Eukaryota</taxon>
        <taxon>Metazoa</taxon>
        <taxon>Chordata</taxon>
        <taxon>Craniata</taxon>
        <taxon>Vertebrata</taxon>
        <taxon>Euteleostomi</taxon>
        <taxon>Actinopterygii</taxon>
        <taxon>Neopterygii</taxon>
        <taxon>Teleostei</taxon>
        <taxon>Clupei</taxon>
        <taxon>Clupeiformes</taxon>
        <taxon>Clupeoidei</taxon>
        <taxon>Clupeidae</taxon>
        <taxon>Clupea</taxon>
    </lineage>
</organism>
<dbReference type="InterPro" id="IPR034035">
    <property type="entry name" value="Astacin-like_dom"/>
</dbReference>
<gene>
    <name evidence="5" type="primary">LOC105888784</name>
</gene>
<feature type="domain" description="Peptidase M12A" evidence="3">
    <location>
        <begin position="82"/>
        <end position="274"/>
    </location>
</feature>
<proteinExistence type="predicted"/>
<reference evidence="5" key="1">
    <citation type="submission" date="2025-08" db="UniProtKB">
        <authorList>
            <consortium name="RefSeq"/>
        </authorList>
    </citation>
    <scope>IDENTIFICATION</scope>
</reference>
<evidence type="ECO:0000313" key="4">
    <source>
        <dbReference type="Proteomes" id="UP000515152"/>
    </source>
</evidence>
<dbReference type="Gene3D" id="3.40.390.10">
    <property type="entry name" value="Collagenase (Catalytic Domain)"/>
    <property type="match status" value="1"/>
</dbReference>
<protein>
    <recommendedName>
        <fullName evidence="2">Metalloendopeptidase</fullName>
        <ecNumber evidence="2">3.4.24.-</ecNumber>
    </recommendedName>
</protein>
<dbReference type="PROSITE" id="PS51864">
    <property type="entry name" value="ASTACIN"/>
    <property type="match status" value="1"/>
</dbReference>
<dbReference type="Proteomes" id="UP000515152">
    <property type="component" value="Chromosome 12"/>
</dbReference>
<dbReference type="InterPro" id="IPR024079">
    <property type="entry name" value="MetalloPept_cat_dom_sf"/>
</dbReference>
<dbReference type="EC" id="3.4.24.-" evidence="2"/>
<dbReference type="GO" id="GO:0006508">
    <property type="term" value="P:proteolysis"/>
    <property type="evidence" value="ECO:0007669"/>
    <property type="project" value="UniProtKB-KW"/>
</dbReference>
<dbReference type="InterPro" id="IPR001506">
    <property type="entry name" value="Peptidase_M12A"/>
</dbReference>
<keyword evidence="1 2" id="KW-0479">Metal-binding</keyword>
<keyword evidence="1 2" id="KW-0482">Metalloprotease</keyword>